<proteinExistence type="predicted"/>
<protein>
    <recommendedName>
        <fullName evidence="3">STAS domain-containing protein</fullName>
    </recommendedName>
</protein>
<dbReference type="AlphaFoldDB" id="A0A7Z2S436"/>
<evidence type="ECO:0000313" key="2">
    <source>
        <dbReference type="Proteomes" id="UP000464468"/>
    </source>
</evidence>
<evidence type="ECO:0000313" key="1">
    <source>
        <dbReference type="EMBL" id="QHL89640.1"/>
    </source>
</evidence>
<gene>
    <name evidence="1" type="ORF">GVO57_00910</name>
</gene>
<dbReference type="RefSeq" id="WP_160591074.1">
    <property type="nucleotide sequence ID" value="NZ_CP047895.1"/>
</dbReference>
<sequence>MPIRLFKRKAVLSGEVDVETAETLHAWLIEAPGRTIDLGGCTHIHPACVQVVLASGAPVLALPADADLHGWLAPLFSPD</sequence>
<evidence type="ECO:0008006" key="3">
    <source>
        <dbReference type="Google" id="ProtNLM"/>
    </source>
</evidence>
<dbReference type="KEGG" id="schy:GVO57_00910"/>
<keyword evidence="2" id="KW-1185">Reference proteome</keyword>
<name>A0A7Z2S436_9SPHN</name>
<accession>A0A7Z2S436</accession>
<dbReference type="Proteomes" id="UP000464468">
    <property type="component" value="Chromosome"/>
</dbReference>
<dbReference type="EMBL" id="CP047895">
    <property type="protein sequence ID" value="QHL89640.1"/>
    <property type="molecule type" value="Genomic_DNA"/>
</dbReference>
<organism evidence="1 2">
    <name type="scientific">Sphingomonas changnyeongensis</name>
    <dbReference type="NCBI Taxonomy" id="2698679"/>
    <lineage>
        <taxon>Bacteria</taxon>
        <taxon>Pseudomonadati</taxon>
        <taxon>Pseudomonadota</taxon>
        <taxon>Alphaproteobacteria</taxon>
        <taxon>Sphingomonadales</taxon>
        <taxon>Sphingomonadaceae</taxon>
        <taxon>Sphingomonas</taxon>
    </lineage>
</organism>
<reference evidence="1 2" key="1">
    <citation type="submission" date="2020-01" db="EMBL/GenBank/DDBJ databases">
        <title>Sphingomonas sp. C33 whole genome sequece.</title>
        <authorList>
            <person name="Park C."/>
        </authorList>
    </citation>
    <scope>NUCLEOTIDE SEQUENCE [LARGE SCALE GENOMIC DNA]</scope>
    <source>
        <strain evidence="1 2">C33</strain>
    </source>
</reference>